<organism evidence="2">
    <name type="scientific">Billgrantia gudaonensis</name>
    <dbReference type="NCBI Taxonomy" id="376427"/>
    <lineage>
        <taxon>Bacteria</taxon>
        <taxon>Pseudomonadati</taxon>
        <taxon>Pseudomonadota</taxon>
        <taxon>Gammaproteobacteria</taxon>
        <taxon>Oceanospirillales</taxon>
        <taxon>Halomonadaceae</taxon>
        <taxon>Billgrantia</taxon>
    </lineage>
</organism>
<dbReference type="Pfam" id="PF00753">
    <property type="entry name" value="Lactamase_B"/>
    <property type="match status" value="1"/>
</dbReference>
<dbReference type="InterPro" id="IPR036866">
    <property type="entry name" value="RibonucZ/Hydroxyglut_hydro"/>
</dbReference>
<dbReference type="InterPro" id="IPR001279">
    <property type="entry name" value="Metallo-B-lactamas"/>
</dbReference>
<evidence type="ECO:0000313" key="2">
    <source>
        <dbReference type="EMBL" id="RUA22858.1"/>
    </source>
</evidence>
<evidence type="ECO:0000259" key="1">
    <source>
        <dbReference type="Pfam" id="PF00753"/>
    </source>
</evidence>
<dbReference type="GO" id="GO:0016787">
    <property type="term" value="F:hydrolase activity"/>
    <property type="evidence" value="ECO:0007669"/>
    <property type="project" value="UniProtKB-KW"/>
</dbReference>
<accession>A0A3S0NEB3</accession>
<sequence length="418" mass="45840">MEGVTFRGERYELHLRLESGEALLAYHHSAPAEWGQPVALAQRLGCVKLRHAFTHHVCIAMRTAIPVEPRCKRLLPDAGGALHPGQSAAWADGLDVDAVLISHDHFDHIGGWASDELPLYCTAVVAAALPSGRVASAARTRPRRIEGMLVTTGQAGHLARWRMAASGHRWRVFYSGDACLESQLFPFDMPPPARIALLDASYGRRLIPPVSCSHCPAVDRAADITGTVVGRALEMALWLEIHAERQGVAWNLTPLAVRHSSSSLRLPGSLRREEHDATIRRLLDAPRVDSPNCGWWRTATTIHRTGRITVCCIRLPHAPATTSVGGRRSTGCAGTSTCGFTICARSLVRLGAERVMPLFTTEVREVNERLTAPGTPGRLSDGVNSDAAAVVWFIRRRKRPNRERRERRAHRCAADGAR</sequence>
<keyword evidence="2" id="KW-0378">Hydrolase</keyword>
<gene>
    <name evidence="2" type="ORF">DSL92_03220</name>
</gene>
<proteinExistence type="predicted"/>
<comment type="caution">
    <text evidence="2">The sequence shown here is derived from an EMBL/GenBank/DDBJ whole genome shotgun (WGS) entry which is preliminary data.</text>
</comment>
<name>A0A3S0NEB3_9GAMM</name>
<feature type="domain" description="Metallo-beta-lactamase" evidence="1">
    <location>
        <begin position="90"/>
        <end position="112"/>
    </location>
</feature>
<dbReference type="SUPFAM" id="SSF56281">
    <property type="entry name" value="Metallo-hydrolase/oxidoreductase"/>
    <property type="match status" value="1"/>
</dbReference>
<dbReference type="EMBL" id="RXHI01000008">
    <property type="protein sequence ID" value="RUA22858.1"/>
    <property type="molecule type" value="Genomic_DNA"/>
</dbReference>
<dbReference type="Gene3D" id="3.60.15.10">
    <property type="entry name" value="Ribonuclease Z/Hydroxyacylglutathione hydrolase-like"/>
    <property type="match status" value="1"/>
</dbReference>
<reference evidence="2" key="1">
    <citation type="submission" date="2018-12" db="EMBL/GenBank/DDBJ databases">
        <authorList>
            <person name="Jadhav K."/>
            <person name="Kushwaha B."/>
            <person name="Jadhav I."/>
        </authorList>
    </citation>
    <scope>NUCLEOTIDE SEQUENCE [LARGE SCALE GENOMIC DNA]</scope>
    <source>
        <strain evidence="2">SBS 10</strain>
    </source>
</reference>
<dbReference type="AlphaFoldDB" id="A0A3S0NEB3"/>
<protein>
    <submittedName>
        <fullName evidence="2">MBL fold metallo-hydrolase</fullName>
    </submittedName>
</protein>